<comment type="caution">
    <text evidence="19">The sequence shown here is derived from an EMBL/GenBank/DDBJ whole genome shotgun (WGS) entry which is preliminary data.</text>
</comment>
<dbReference type="PROSITE" id="PS51780">
    <property type="entry name" value="GW"/>
    <property type="match status" value="1"/>
</dbReference>
<comment type="similarity">
    <text evidence="4">In the C-terminal section; belongs to the glycosyl hydrolase 73 family.</text>
</comment>
<dbReference type="CDD" id="cd06583">
    <property type="entry name" value="PGRP"/>
    <property type="match status" value="1"/>
</dbReference>
<dbReference type="RefSeq" id="WP_133451088.1">
    <property type="nucleotide sequence ID" value="NZ_SCWF01000002.1"/>
</dbReference>
<comment type="similarity">
    <text evidence="3">In the N-terminal section; belongs to the N-acetylmuramoyl-L-alanine amidase 2 family.</text>
</comment>
<evidence type="ECO:0000313" key="20">
    <source>
        <dbReference type="Proteomes" id="UP000294843"/>
    </source>
</evidence>
<dbReference type="GO" id="GO:0004040">
    <property type="term" value="F:amidase activity"/>
    <property type="evidence" value="ECO:0007669"/>
    <property type="project" value="InterPro"/>
</dbReference>
<dbReference type="InterPro" id="IPR038200">
    <property type="entry name" value="GW_dom_sf"/>
</dbReference>
<dbReference type="GO" id="GO:0009253">
    <property type="term" value="P:peptidoglycan catabolic process"/>
    <property type="evidence" value="ECO:0007669"/>
    <property type="project" value="InterPro"/>
</dbReference>
<dbReference type="SMART" id="SM00644">
    <property type="entry name" value="Ami_2"/>
    <property type="match status" value="1"/>
</dbReference>
<evidence type="ECO:0000256" key="15">
    <source>
        <dbReference type="ARBA" id="ARBA00034414"/>
    </source>
</evidence>
<evidence type="ECO:0000256" key="9">
    <source>
        <dbReference type="ARBA" id="ARBA00022525"/>
    </source>
</evidence>
<dbReference type="SUPFAM" id="SSF55846">
    <property type="entry name" value="N-acetylmuramoyl-L-alanine amidase-like"/>
    <property type="match status" value="1"/>
</dbReference>
<evidence type="ECO:0000259" key="18">
    <source>
        <dbReference type="PROSITE" id="PS51780"/>
    </source>
</evidence>
<dbReference type="GO" id="GO:0005576">
    <property type="term" value="C:extracellular region"/>
    <property type="evidence" value="ECO:0007669"/>
    <property type="project" value="UniProtKB-SubCell"/>
</dbReference>
<evidence type="ECO:0000256" key="13">
    <source>
        <dbReference type="ARBA" id="ARBA00023268"/>
    </source>
</evidence>
<feature type="signal peptide" evidence="17">
    <location>
        <begin position="1"/>
        <end position="25"/>
    </location>
</feature>
<organism evidence="19 20">
    <name type="scientific">Macrococcus bovicus</name>
    <dbReference type="NCBI Taxonomy" id="69968"/>
    <lineage>
        <taxon>Bacteria</taxon>
        <taxon>Bacillati</taxon>
        <taxon>Bacillota</taxon>
        <taxon>Bacilli</taxon>
        <taxon>Bacillales</taxon>
        <taxon>Staphylococcaceae</taxon>
        <taxon>Macrococcus</taxon>
    </lineage>
</organism>
<evidence type="ECO:0000256" key="8">
    <source>
        <dbReference type="ARBA" id="ARBA00016987"/>
    </source>
</evidence>
<dbReference type="EC" id="3.5.1.28" evidence="6"/>
<evidence type="ECO:0000256" key="5">
    <source>
        <dbReference type="ARBA" id="ARBA00011697"/>
    </source>
</evidence>
<gene>
    <name evidence="19" type="ORF">ERX55_02865</name>
</gene>
<comment type="catalytic activity">
    <reaction evidence="1">
        <text>Hydrolyzes the link between N-acetylmuramoyl residues and L-amino acid residues in certain cell-wall glycopeptides.</text>
        <dbReference type="EC" id="3.5.1.28"/>
    </reaction>
</comment>
<evidence type="ECO:0000256" key="1">
    <source>
        <dbReference type="ARBA" id="ARBA00001561"/>
    </source>
</evidence>
<feature type="region of interest" description="Disordered" evidence="16">
    <location>
        <begin position="71"/>
        <end position="184"/>
    </location>
</feature>
<name>A0A4R6C162_9STAP</name>
<accession>A0A4R6C162</accession>
<evidence type="ECO:0000256" key="4">
    <source>
        <dbReference type="ARBA" id="ARBA00007974"/>
    </source>
</evidence>
<dbReference type="AlphaFoldDB" id="A0A4R6C162"/>
<dbReference type="Pfam" id="PF01510">
    <property type="entry name" value="Amidase_2"/>
    <property type="match status" value="1"/>
</dbReference>
<dbReference type="Gene3D" id="3.40.80.10">
    <property type="entry name" value="Peptidoglycan recognition protein-like"/>
    <property type="match status" value="1"/>
</dbReference>
<evidence type="ECO:0000256" key="2">
    <source>
        <dbReference type="ARBA" id="ARBA00004613"/>
    </source>
</evidence>
<evidence type="ECO:0000256" key="3">
    <source>
        <dbReference type="ARBA" id="ARBA00006088"/>
    </source>
</evidence>
<feature type="compositionally biased region" description="Low complexity" evidence="16">
    <location>
        <begin position="138"/>
        <end position="156"/>
    </location>
</feature>
<sequence length="1176" mass="128102">MNSKFFYKSSSLLFMMLAAHSTAQAAENQVSAETEKNDETDDQNASTAEQKKVYDVKQTIDATATPYNFTTATTENPVQEITPVSTETPAAQTADVTTETPAKTSVEESVSTETPAAQTADVTTETPAKTSVEESVSTETPAAQTEEVTTETPAAASVKEPVSTEIPAAAQKKTTNESAATVTPEPVTAAPVKTAEVATKSVTATKPAVAQTLTQQSSSNLTQKRAVTLQRSAPKTLSLSMTPTTRARTLAASTSETNNFILSQNYTVPTYKQDFAADLPKIAYRNGVGKPEGVIAHETANPTSTIYGEVAYMKNNWNNAFVHAFVDDNEIIETADTDYLAWGAGPAGNARFIHVELVRVYGKERFAKAINNYADYIATNLLYYDLPVDSAEYDGSGTLWSHRAVSNFLGGTDHGDPYGWFQENGYTMDELAELVTLKYNQKVQALAGTTTPPVVVEPTTPPAAQPPAAPPVVTAQSKMARIKTATAPVYSTVTSTTATPAAEKANFTYYVNKKADYNGKSYYLISDETGVPRGWVESDQLTQATRSSEKSVTSKFKINALATGIYSMPWAMESQKYDNLSSQINQAFNPTKKVTVNATDYYFGTINGFSGWISSKHLTAASTSLTGIKTVNMYGKTPSTGAKIYTDINLTKVTTSKPYIQYFINKQGTKDSVNYYQVLDENNKVLGWIKDNQISQKTARVLSTAPAPYKVTSSTAKIYSMPSGGSSQQLLVNQNLQNQYFNVIRSEKVGASVWLKGLLPATNTTGWMYAGHVTKQSDVFSEMKKVTKMGKTLSTGAVIYTDNNLKSYLPGASKQVQHYVTTQARKGDDTYYFVVDAQSKPVGWINSKNLYLNSRKIVSYKKAVYSVTSPDGALYTIAAGGPSQLIRPLKNDIGARFNIVRTEKIGMSLWHKGTLSSTGLVGWIAGRYLAPVTTKVVPAATTLNEAVARQMTVNPQVVYADQYGRTLTRKATASEVRASIDPALFKNDATQKYQFLSLNSSQGISAAKLNTLLENKGILANQGAAFAEASKLYNINEIYLISHALWETGNGTSQLSNGMGYHASTGQATISGTKYYNMYGTRAVDNNALNSGIQYAYQQGWNTPAKAIIGGAQYVAQNYFGNKQFTLYEMRWNPANPATHQYATDIKWASKNALRIAEFYRRIELTGLKYLIDQYK</sequence>
<comment type="subcellular location">
    <subcellularLocation>
        <location evidence="2">Secreted</location>
    </subcellularLocation>
</comment>
<evidence type="ECO:0000256" key="16">
    <source>
        <dbReference type="SAM" id="MobiDB-lite"/>
    </source>
</evidence>
<keyword evidence="10 17" id="KW-0732">Signal</keyword>
<comment type="subunit">
    <text evidence="5">Oligomer; forms a ring structure at the cell surface which is important for efficient partitioning of daughter cells after cell division.</text>
</comment>
<protein>
    <recommendedName>
        <fullName evidence="8">Bifunctional autolysin</fullName>
        <ecNumber evidence="7">3.2.1.96</ecNumber>
        <ecNumber evidence="6">3.5.1.28</ecNumber>
    </recommendedName>
</protein>
<dbReference type="GO" id="GO:0008745">
    <property type="term" value="F:N-acetylmuramoyl-L-alanine amidase activity"/>
    <property type="evidence" value="ECO:0007669"/>
    <property type="project" value="UniProtKB-EC"/>
</dbReference>
<keyword evidence="13" id="KW-0511">Multifunctional enzyme</keyword>
<evidence type="ECO:0000256" key="7">
    <source>
        <dbReference type="ARBA" id="ARBA00012566"/>
    </source>
</evidence>
<evidence type="ECO:0000256" key="17">
    <source>
        <dbReference type="SAM" id="SignalP"/>
    </source>
</evidence>
<feature type="chain" id="PRO_5021006757" description="Bifunctional autolysin" evidence="17">
    <location>
        <begin position="26"/>
        <end position="1176"/>
    </location>
</feature>
<dbReference type="EMBL" id="SCWF01000002">
    <property type="protein sequence ID" value="TDM14898.1"/>
    <property type="molecule type" value="Genomic_DNA"/>
</dbReference>
<keyword evidence="9" id="KW-0964">Secreted</keyword>
<dbReference type="OrthoDB" id="9816557at2"/>
<reference evidence="19 20" key="1">
    <citation type="submission" date="2019-01" db="EMBL/GenBank/DDBJ databases">
        <title>Draft genome sequences of the type strains of six Macrococcus species.</title>
        <authorList>
            <person name="Mazhar S."/>
            <person name="Altermann E."/>
            <person name="Hill C."/>
            <person name="Mcauliffe O."/>
        </authorList>
    </citation>
    <scope>NUCLEOTIDE SEQUENCE [LARGE SCALE GENOMIC DNA]</scope>
    <source>
        <strain evidence="19 20">ATCC 51825</strain>
    </source>
</reference>
<dbReference type="Proteomes" id="UP000294843">
    <property type="component" value="Unassembled WGS sequence"/>
</dbReference>
<dbReference type="Gene3D" id="2.30.30.170">
    <property type="match status" value="6"/>
</dbReference>
<evidence type="ECO:0000256" key="6">
    <source>
        <dbReference type="ARBA" id="ARBA00011901"/>
    </source>
</evidence>
<dbReference type="EC" id="3.2.1.96" evidence="7"/>
<evidence type="ECO:0000256" key="14">
    <source>
        <dbReference type="ARBA" id="ARBA00023316"/>
    </source>
</evidence>
<evidence type="ECO:0000256" key="11">
    <source>
        <dbReference type="ARBA" id="ARBA00022737"/>
    </source>
</evidence>
<dbReference type="InterPro" id="IPR002502">
    <property type="entry name" value="Amidase_domain"/>
</dbReference>
<comment type="catalytic activity">
    <reaction evidence="15">
        <text>an N(4)-(oligosaccharide-(1-&gt;3)-[oligosaccharide-(1-&gt;6)]-beta-D-Man-(1-&gt;4)-beta-D-GlcNAc-(1-&gt;4)-alpha-D-GlcNAc)-L-asparaginyl-[protein] + H2O = an oligosaccharide-(1-&gt;3)-[oligosaccharide-(1-&gt;6)]-beta-D-Man-(1-&gt;4)-D-GlcNAc + N(4)-(N-acetyl-beta-D-glucosaminyl)-L-asparaginyl-[protein]</text>
        <dbReference type="Rhea" id="RHEA:73067"/>
        <dbReference type="Rhea" id="RHEA-COMP:12603"/>
        <dbReference type="Rhea" id="RHEA-COMP:18176"/>
        <dbReference type="ChEBI" id="CHEBI:15377"/>
        <dbReference type="ChEBI" id="CHEBI:132248"/>
        <dbReference type="ChEBI" id="CHEBI:192714"/>
        <dbReference type="ChEBI" id="CHEBI:192715"/>
        <dbReference type="EC" id="3.2.1.96"/>
    </reaction>
</comment>
<dbReference type="InterPro" id="IPR036505">
    <property type="entry name" value="Amidase/PGRP_sf"/>
</dbReference>
<keyword evidence="20" id="KW-1185">Reference proteome</keyword>
<dbReference type="GO" id="GO:0033925">
    <property type="term" value="F:mannosyl-glycoprotein endo-beta-N-acetylglucosaminidase activity"/>
    <property type="evidence" value="ECO:0007669"/>
    <property type="project" value="UniProtKB-EC"/>
</dbReference>
<dbReference type="InterPro" id="IPR025987">
    <property type="entry name" value="GW_dom"/>
</dbReference>
<dbReference type="SMART" id="SM00047">
    <property type="entry name" value="LYZ2"/>
    <property type="match status" value="1"/>
</dbReference>
<dbReference type="InterPro" id="IPR002901">
    <property type="entry name" value="MGlyc_endo_b_GlcNAc-like_dom"/>
</dbReference>
<feature type="region of interest" description="Disordered" evidence="16">
    <location>
        <begin position="28"/>
        <end position="52"/>
    </location>
</feature>
<dbReference type="GO" id="GO:0071555">
    <property type="term" value="P:cell wall organization"/>
    <property type="evidence" value="ECO:0007669"/>
    <property type="project" value="UniProtKB-KW"/>
</dbReference>
<evidence type="ECO:0000256" key="12">
    <source>
        <dbReference type="ARBA" id="ARBA00022801"/>
    </source>
</evidence>
<evidence type="ECO:0000313" key="19">
    <source>
        <dbReference type="EMBL" id="TDM14898.1"/>
    </source>
</evidence>
<dbReference type="Pfam" id="PF13457">
    <property type="entry name" value="GW"/>
    <property type="match status" value="5"/>
</dbReference>
<evidence type="ECO:0000256" key="10">
    <source>
        <dbReference type="ARBA" id="ARBA00022729"/>
    </source>
</evidence>
<feature type="domain" description="GW" evidence="18">
    <location>
        <begin position="548"/>
        <end position="623"/>
    </location>
</feature>
<feature type="compositionally biased region" description="Polar residues" evidence="16">
    <location>
        <begin position="75"/>
        <end position="137"/>
    </location>
</feature>
<keyword evidence="12" id="KW-0378">Hydrolase</keyword>
<dbReference type="Pfam" id="PF01832">
    <property type="entry name" value="Glucosaminidase"/>
    <property type="match status" value="1"/>
</dbReference>
<keyword evidence="11" id="KW-0677">Repeat</keyword>
<proteinExistence type="inferred from homology"/>
<keyword evidence="14" id="KW-0961">Cell wall biogenesis/degradation</keyword>